<organism evidence="2 3">
    <name type="scientific">Bacillus songklensis</name>
    <dbReference type="NCBI Taxonomy" id="1069116"/>
    <lineage>
        <taxon>Bacteria</taxon>
        <taxon>Bacillati</taxon>
        <taxon>Bacillota</taxon>
        <taxon>Bacilli</taxon>
        <taxon>Bacillales</taxon>
        <taxon>Bacillaceae</taxon>
        <taxon>Bacillus</taxon>
    </lineage>
</organism>
<accession>A0ABV8B9F2</accession>
<proteinExistence type="predicted"/>
<gene>
    <name evidence="2" type="ORF">ACFOU2_21090</name>
</gene>
<protein>
    <submittedName>
        <fullName evidence="2">Helix-turn-helix domain-containing protein</fullName>
    </submittedName>
</protein>
<keyword evidence="3" id="KW-1185">Reference proteome</keyword>
<feature type="coiled-coil region" evidence="1">
    <location>
        <begin position="64"/>
        <end position="105"/>
    </location>
</feature>
<dbReference type="Proteomes" id="UP001595752">
    <property type="component" value="Unassembled WGS sequence"/>
</dbReference>
<comment type="caution">
    <text evidence="2">The sequence shown here is derived from an EMBL/GenBank/DDBJ whole genome shotgun (WGS) entry which is preliminary data.</text>
</comment>
<dbReference type="RefSeq" id="WP_377918220.1">
    <property type="nucleotide sequence ID" value="NZ_JBHRZT010000072.1"/>
</dbReference>
<dbReference type="InterPro" id="IPR009057">
    <property type="entry name" value="Homeodomain-like_sf"/>
</dbReference>
<dbReference type="Gene3D" id="1.10.10.60">
    <property type="entry name" value="Homeodomain-like"/>
    <property type="match status" value="1"/>
</dbReference>
<evidence type="ECO:0000256" key="1">
    <source>
        <dbReference type="SAM" id="Coils"/>
    </source>
</evidence>
<reference evidence="3" key="1">
    <citation type="journal article" date="2019" name="Int. J. Syst. Evol. Microbiol.">
        <title>The Global Catalogue of Microorganisms (GCM) 10K type strain sequencing project: providing services to taxonomists for standard genome sequencing and annotation.</title>
        <authorList>
            <consortium name="The Broad Institute Genomics Platform"/>
            <consortium name="The Broad Institute Genome Sequencing Center for Infectious Disease"/>
            <person name="Wu L."/>
            <person name="Ma J."/>
        </authorList>
    </citation>
    <scope>NUCLEOTIDE SEQUENCE [LARGE SCALE GENOMIC DNA]</scope>
    <source>
        <strain evidence="3">CCUG 61889</strain>
    </source>
</reference>
<dbReference type="EMBL" id="JBHRZT010000072">
    <property type="protein sequence ID" value="MFC3885831.1"/>
    <property type="molecule type" value="Genomic_DNA"/>
</dbReference>
<evidence type="ECO:0000313" key="2">
    <source>
        <dbReference type="EMBL" id="MFC3885831.1"/>
    </source>
</evidence>
<sequence>MKNEEKQKAQTLLQQGLKPKEVSSLLGVHISTIYNWKKEMTQLSKNTQEQSLPKIERTHSLKIENEKESEKEKLKRENGILKTKIKDLEEVIADLIIKLKQSNDNWLK</sequence>
<evidence type="ECO:0000313" key="3">
    <source>
        <dbReference type="Proteomes" id="UP001595752"/>
    </source>
</evidence>
<dbReference type="Pfam" id="PF13384">
    <property type="entry name" value="HTH_23"/>
    <property type="match status" value="1"/>
</dbReference>
<dbReference type="SUPFAM" id="SSF46689">
    <property type="entry name" value="Homeodomain-like"/>
    <property type="match status" value="1"/>
</dbReference>
<name>A0ABV8B9F2_9BACI</name>
<keyword evidence="1" id="KW-0175">Coiled coil</keyword>